<sequence length="167" mass="18502">MSIYVLKLQGGNYWVGHTNYRIKGIQQFVNSSEWTILHTPISICKILDGKKNLVDKEVKDLMVTEGIQHVRGGSYSSPSLDESDIYNLREELFGNADKTCFLCGCKGHFLQDCPDDDSDDSGDTISEFFDSTEPSPALMPRPAAPLNFPPSFELNLSAIDSASDDSE</sequence>
<dbReference type="SUPFAM" id="SSF57756">
    <property type="entry name" value="Retrovirus zinc finger-like domains"/>
    <property type="match status" value="1"/>
</dbReference>
<protein>
    <recommendedName>
        <fullName evidence="2">CCHC-type domain-containing protein</fullName>
    </recommendedName>
</protein>
<dbReference type="Gene3D" id="4.10.60.10">
    <property type="entry name" value="Zinc finger, CCHC-type"/>
    <property type="match status" value="1"/>
</dbReference>
<dbReference type="InterPro" id="IPR001878">
    <property type="entry name" value="Znf_CCHC"/>
</dbReference>
<name>A0A6C0BJY1_9ZZZZ</name>
<evidence type="ECO:0000256" key="1">
    <source>
        <dbReference type="SAM" id="MobiDB-lite"/>
    </source>
</evidence>
<evidence type="ECO:0000313" key="3">
    <source>
        <dbReference type="EMBL" id="QHS91718.1"/>
    </source>
</evidence>
<feature type="domain" description="CCHC-type" evidence="2">
    <location>
        <begin position="100"/>
        <end position="115"/>
    </location>
</feature>
<dbReference type="GO" id="GO:0003676">
    <property type="term" value="F:nucleic acid binding"/>
    <property type="evidence" value="ECO:0007669"/>
    <property type="project" value="InterPro"/>
</dbReference>
<dbReference type="PROSITE" id="PS50158">
    <property type="entry name" value="ZF_CCHC"/>
    <property type="match status" value="1"/>
</dbReference>
<feature type="region of interest" description="Disordered" evidence="1">
    <location>
        <begin position="116"/>
        <end position="146"/>
    </location>
</feature>
<dbReference type="InterPro" id="IPR036875">
    <property type="entry name" value="Znf_CCHC_sf"/>
</dbReference>
<dbReference type="EMBL" id="MN739163">
    <property type="protein sequence ID" value="QHS91718.1"/>
    <property type="molecule type" value="Genomic_DNA"/>
</dbReference>
<dbReference type="GO" id="GO:0008270">
    <property type="term" value="F:zinc ion binding"/>
    <property type="evidence" value="ECO:0007669"/>
    <property type="project" value="InterPro"/>
</dbReference>
<organism evidence="3">
    <name type="scientific">viral metagenome</name>
    <dbReference type="NCBI Taxonomy" id="1070528"/>
    <lineage>
        <taxon>unclassified sequences</taxon>
        <taxon>metagenomes</taxon>
        <taxon>organismal metagenomes</taxon>
    </lineage>
</organism>
<dbReference type="AlphaFoldDB" id="A0A6C0BJY1"/>
<evidence type="ECO:0000259" key="2">
    <source>
        <dbReference type="PROSITE" id="PS50158"/>
    </source>
</evidence>
<reference evidence="3" key="1">
    <citation type="journal article" date="2020" name="Nature">
        <title>Giant virus diversity and host interactions through global metagenomics.</title>
        <authorList>
            <person name="Schulz F."/>
            <person name="Roux S."/>
            <person name="Paez-Espino D."/>
            <person name="Jungbluth S."/>
            <person name="Walsh D.A."/>
            <person name="Denef V.J."/>
            <person name="McMahon K.D."/>
            <person name="Konstantinidis K.T."/>
            <person name="Eloe-Fadrosh E.A."/>
            <person name="Kyrpides N.C."/>
            <person name="Woyke T."/>
        </authorList>
    </citation>
    <scope>NUCLEOTIDE SEQUENCE</scope>
    <source>
        <strain evidence="3">GVMAG-M-3300013006-15</strain>
    </source>
</reference>
<accession>A0A6C0BJY1</accession>
<proteinExistence type="predicted"/>